<dbReference type="Pfam" id="PF01112">
    <property type="entry name" value="Asparaginase_2"/>
    <property type="match status" value="1"/>
</dbReference>
<evidence type="ECO:0000256" key="4">
    <source>
        <dbReference type="SAM" id="SignalP"/>
    </source>
</evidence>
<evidence type="ECO:0000256" key="1">
    <source>
        <dbReference type="PIRSR" id="PIRSR600246-1"/>
    </source>
</evidence>
<dbReference type="STRING" id="1465490.SAMN05444277_10350"/>
<evidence type="ECO:0000256" key="2">
    <source>
        <dbReference type="PIRSR" id="PIRSR600246-2"/>
    </source>
</evidence>
<feature type="binding site" evidence="2">
    <location>
        <begin position="237"/>
        <end position="240"/>
    </location>
    <ligand>
        <name>substrate</name>
    </ligand>
</feature>
<dbReference type="GO" id="GO:0005737">
    <property type="term" value="C:cytoplasm"/>
    <property type="evidence" value="ECO:0007669"/>
    <property type="project" value="TreeGrafter"/>
</dbReference>
<dbReference type="PANTHER" id="PTHR10188">
    <property type="entry name" value="L-ASPARAGINASE"/>
    <property type="match status" value="1"/>
</dbReference>
<proteinExistence type="predicted"/>
<dbReference type="Proteomes" id="UP000199031">
    <property type="component" value="Unassembled WGS sequence"/>
</dbReference>
<feature type="site" description="Cleavage; by autolysis" evidence="3">
    <location>
        <begin position="208"/>
        <end position="209"/>
    </location>
</feature>
<dbReference type="AlphaFoldDB" id="A0A1I5U3Y8"/>
<name>A0A1I5U3Y8_9BACT</name>
<feature type="signal peptide" evidence="4">
    <location>
        <begin position="1"/>
        <end position="25"/>
    </location>
</feature>
<keyword evidence="4" id="KW-0732">Signal</keyword>
<evidence type="ECO:0000313" key="6">
    <source>
        <dbReference type="Proteomes" id="UP000199031"/>
    </source>
</evidence>
<dbReference type="GO" id="GO:0016811">
    <property type="term" value="F:hydrolase activity, acting on carbon-nitrogen (but not peptide) bonds, in linear amides"/>
    <property type="evidence" value="ECO:0007669"/>
    <property type="project" value="UniProtKB-ARBA"/>
</dbReference>
<feature type="chain" id="PRO_5011459388" evidence="4">
    <location>
        <begin position="26"/>
        <end position="351"/>
    </location>
</feature>
<sequence>MIKRRRLLQMGALGLSASVAPKVFSANNHTPFIKNINGKKPLVISTWDAGISANKAAWEILKNKGRALDAVEAGVMVTEGELHNCCVGLNAYPDRDGHVTLDASIMDEYGNAGSVCFLERIKHPISVARRVMEKTPHVMLAGSGAQQFAVEQGFPLEPDKLSEDAQKAYKEWLKKSEYKPVINIEHTRGENAFAAPPVRLSNGAFNHDTIGMIAIDAQGNVSGSCTTSGMAFKMRGRVGDSPIIGAGLFVDNEVGAAVSTGLGEEVIRTCGTHMVVEAMRHGASPEDACRLTVERIVRRHTQEELKNIQVAFIAIDKQGNYGGYAIQKGFNYAVCYADDYNKLIDSKFLLP</sequence>
<keyword evidence="6" id="KW-1185">Reference proteome</keyword>
<dbReference type="CDD" id="cd04513">
    <property type="entry name" value="Glycosylasparaginase"/>
    <property type="match status" value="1"/>
</dbReference>
<organism evidence="5 6">
    <name type="scientific">Parafilimonas terrae</name>
    <dbReference type="NCBI Taxonomy" id="1465490"/>
    <lineage>
        <taxon>Bacteria</taxon>
        <taxon>Pseudomonadati</taxon>
        <taxon>Bacteroidota</taxon>
        <taxon>Chitinophagia</taxon>
        <taxon>Chitinophagales</taxon>
        <taxon>Chitinophagaceae</taxon>
        <taxon>Parafilimonas</taxon>
    </lineage>
</organism>
<dbReference type="Gene3D" id="3.60.20.30">
    <property type="entry name" value="(Glycosyl)asparaginase"/>
    <property type="match status" value="1"/>
</dbReference>
<dbReference type="OrthoDB" id="9780217at2"/>
<dbReference type="PANTHER" id="PTHR10188:SF6">
    <property type="entry name" value="N(4)-(BETA-N-ACETYLGLUCOSAMINYL)-L-ASPARAGINASE"/>
    <property type="match status" value="1"/>
</dbReference>
<feature type="active site" description="Nucleophile" evidence="1">
    <location>
        <position position="209"/>
    </location>
</feature>
<evidence type="ECO:0000313" key="5">
    <source>
        <dbReference type="EMBL" id="SFP89951.1"/>
    </source>
</evidence>
<gene>
    <name evidence="5" type="ORF">SAMN05444277_10350</name>
</gene>
<dbReference type="RefSeq" id="WP_090656372.1">
    <property type="nucleotide sequence ID" value="NZ_FOXQ01000003.1"/>
</dbReference>
<feature type="binding site" evidence="2">
    <location>
        <begin position="260"/>
        <end position="263"/>
    </location>
    <ligand>
        <name>substrate</name>
    </ligand>
</feature>
<dbReference type="SUPFAM" id="SSF56235">
    <property type="entry name" value="N-terminal nucleophile aminohydrolases (Ntn hydrolases)"/>
    <property type="match status" value="1"/>
</dbReference>
<evidence type="ECO:0000256" key="3">
    <source>
        <dbReference type="PIRSR" id="PIRSR600246-3"/>
    </source>
</evidence>
<protein>
    <submittedName>
        <fullName evidence="5">N4-(Beta-N-acetylglucosaminyl)-L-asparaginase</fullName>
    </submittedName>
</protein>
<dbReference type="FunFam" id="3.60.20.30:FF:000005">
    <property type="entry name" value="N(4)-(Beta-N-acetylglucosaminyl)-L-asparaginase"/>
    <property type="match status" value="1"/>
</dbReference>
<dbReference type="InterPro" id="IPR029055">
    <property type="entry name" value="Ntn_hydrolases_N"/>
</dbReference>
<reference evidence="5 6" key="1">
    <citation type="submission" date="2016-10" db="EMBL/GenBank/DDBJ databases">
        <authorList>
            <person name="de Groot N.N."/>
        </authorList>
    </citation>
    <scope>NUCLEOTIDE SEQUENCE [LARGE SCALE GENOMIC DNA]</scope>
    <source>
        <strain evidence="5 6">DSM 28286</strain>
    </source>
</reference>
<dbReference type="EMBL" id="FOXQ01000003">
    <property type="protein sequence ID" value="SFP89951.1"/>
    <property type="molecule type" value="Genomic_DNA"/>
</dbReference>
<dbReference type="InterPro" id="IPR000246">
    <property type="entry name" value="Peptidase_T2"/>
</dbReference>
<accession>A0A1I5U3Y8</accession>